<organism evidence="1 2">
    <name type="scientific">Hapsidospora chrysogenum (strain ATCC 11550 / CBS 779.69 / DSM 880 / IAM 14645 / JCM 23072 / IMI 49137)</name>
    <name type="common">Acremonium chrysogenum</name>
    <dbReference type="NCBI Taxonomy" id="857340"/>
    <lineage>
        <taxon>Eukaryota</taxon>
        <taxon>Fungi</taxon>
        <taxon>Dikarya</taxon>
        <taxon>Ascomycota</taxon>
        <taxon>Pezizomycotina</taxon>
        <taxon>Sordariomycetes</taxon>
        <taxon>Hypocreomycetidae</taxon>
        <taxon>Hypocreales</taxon>
        <taxon>Bionectriaceae</taxon>
        <taxon>Hapsidospora</taxon>
    </lineage>
</organism>
<dbReference type="AlphaFoldDB" id="A0A086T4N6"/>
<reference evidence="2" key="1">
    <citation type="journal article" date="2014" name="Genome Announc.">
        <title>Genome sequence and annotation of Acremonium chrysogenum, producer of the beta-lactam antibiotic cephalosporin C.</title>
        <authorList>
            <person name="Terfehr D."/>
            <person name="Dahlmann T.A."/>
            <person name="Specht T."/>
            <person name="Zadra I."/>
            <person name="Kuernsteiner H."/>
            <person name="Kueck U."/>
        </authorList>
    </citation>
    <scope>NUCLEOTIDE SEQUENCE [LARGE SCALE GENOMIC DNA]</scope>
    <source>
        <strain evidence="2">ATCC 11550 / CBS 779.69 / DSM 880 / IAM 14645 / JCM 23072 / IMI 49137</strain>
    </source>
</reference>
<evidence type="ECO:0000313" key="2">
    <source>
        <dbReference type="Proteomes" id="UP000029964"/>
    </source>
</evidence>
<dbReference type="EMBL" id="JPKY01000050">
    <property type="protein sequence ID" value="KFH44318.1"/>
    <property type="molecule type" value="Genomic_DNA"/>
</dbReference>
<protein>
    <submittedName>
        <fullName evidence="1">Uncharacterized protein</fullName>
    </submittedName>
</protein>
<keyword evidence="2" id="KW-1185">Reference proteome</keyword>
<dbReference type="Proteomes" id="UP000029964">
    <property type="component" value="Unassembled WGS sequence"/>
</dbReference>
<dbReference type="HOGENOM" id="CLU_3413067_0_0_1"/>
<comment type="caution">
    <text evidence="1">The sequence shown here is derived from an EMBL/GenBank/DDBJ whole genome shotgun (WGS) entry which is preliminary data.</text>
</comment>
<evidence type="ECO:0000313" key="1">
    <source>
        <dbReference type="EMBL" id="KFH44318.1"/>
    </source>
</evidence>
<proteinExistence type="predicted"/>
<sequence>MENASSPITTQFTRISASRSFCNSRIVT</sequence>
<name>A0A086T4N6_HAPC1</name>
<accession>A0A086T4N6</accession>
<gene>
    <name evidence="1" type="ORF">ACRE_048630</name>
</gene>